<evidence type="ECO:0000259" key="10">
    <source>
        <dbReference type="Pfam" id="PF04290"/>
    </source>
</evidence>
<dbReference type="AlphaFoldDB" id="A0A1H0HR22"/>
<feature type="transmembrane region" description="Helical" evidence="9">
    <location>
        <begin position="131"/>
        <end position="159"/>
    </location>
</feature>
<evidence type="ECO:0000256" key="6">
    <source>
        <dbReference type="ARBA" id="ARBA00022989"/>
    </source>
</evidence>
<dbReference type="GO" id="GO:0005886">
    <property type="term" value="C:plasma membrane"/>
    <property type="evidence" value="ECO:0007669"/>
    <property type="project" value="UniProtKB-SubCell"/>
</dbReference>
<feature type="domain" description="Tripartite ATP-independent periplasmic transporters DctQ component" evidence="10">
    <location>
        <begin position="26"/>
        <end position="151"/>
    </location>
</feature>
<evidence type="ECO:0000313" key="12">
    <source>
        <dbReference type="Proteomes" id="UP000324252"/>
    </source>
</evidence>
<dbReference type="PANTHER" id="PTHR35011">
    <property type="entry name" value="2,3-DIKETO-L-GULONATE TRAP TRANSPORTER SMALL PERMEASE PROTEIN YIAM"/>
    <property type="match status" value="1"/>
</dbReference>
<dbReference type="Pfam" id="PF04290">
    <property type="entry name" value="DctQ"/>
    <property type="match status" value="1"/>
</dbReference>
<gene>
    <name evidence="11" type="ORF">SAMN05444142_104324</name>
</gene>
<dbReference type="RefSeq" id="WP_149788290.1">
    <property type="nucleotide sequence ID" value="NZ_FNIO01000004.1"/>
</dbReference>
<evidence type="ECO:0000256" key="2">
    <source>
        <dbReference type="ARBA" id="ARBA00022448"/>
    </source>
</evidence>
<dbReference type="InterPro" id="IPR055348">
    <property type="entry name" value="DctQ"/>
</dbReference>
<evidence type="ECO:0000256" key="8">
    <source>
        <dbReference type="ARBA" id="ARBA00038436"/>
    </source>
</evidence>
<dbReference type="GO" id="GO:0022857">
    <property type="term" value="F:transmembrane transporter activity"/>
    <property type="evidence" value="ECO:0007669"/>
    <property type="project" value="UniProtKB-UniRule"/>
</dbReference>
<evidence type="ECO:0000313" key="11">
    <source>
        <dbReference type="EMBL" id="SHK32306.1"/>
    </source>
</evidence>
<dbReference type="InterPro" id="IPR007387">
    <property type="entry name" value="TRAP_DctQ"/>
</dbReference>
<keyword evidence="2 9" id="KW-0813">Transport</keyword>
<comment type="similarity">
    <text evidence="8 9">Belongs to the TRAP transporter small permease family.</text>
</comment>
<dbReference type="GO" id="GO:0015740">
    <property type="term" value="P:C4-dicarboxylate transport"/>
    <property type="evidence" value="ECO:0007669"/>
    <property type="project" value="TreeGrafter"/>
</dbReference>
<dbReference type="OrthoDB" id="2877624at2"/>
<name>A0A1H0HR22_9RHOB</name>
<evidence type="ECO:0000256" key="7">
    <source>
        <dbReference type="ARBA" id="ARBA00023136"/>
    </source>
</evidence>
<keyword evidence="6 9" id="KW-1133">Transmembrane helix</keyword>
<keyword evidence="7 9" id="KW-0472">Membrane</keyword>
<sequence length="169" mass="18671">MILLKRLAQLAAVLPILVASIALFALMVLTFCDVILRSAFNAPIEAATELTRIAIAVIVFSALPLLSARGQHISVDLLDPIFARFRLARWRDGIVNLACGVMLYFPASRVVDLAQRARSYGDQTEYLNIPTYLIGWFIAIMSFATALVLILRGAVILFAPSKLRLIRND</sequence>
<keyword evidence="12" id="KW-1185">Reference proteome</keyword>
<protein>
    <recommendedName>
        <fullName evidence="9">TRAP transporter small permease protein</fullName>
    </recommendedName>
</protein>
<evidence type="ECO:0000256" key="1">
    <source>
        <dbReference type="ARBA" id="ARBA00004429"/>
    </source>
</evidence>
<dbReference type="EMBL" id="FQZZ01000004">
    <property type="protein sequence ID" value="SHK32306.1"/>
    <property type="molecule type" value="Genomic_DNA"/>
</dbReference>
<evidence type="ECO:0000256" key="4">
    <source>
        <dbReference type="ARBA" id="ARBA00022519"/>
    </source>
</evidence>
<comment type="subcellular location">
    <subcellularLocation>
        <location evidence="1 9">Cell inner membrane</location>
        <topology evidence="1 9">Multi-pass membrane protein</topology>
    </subcellularLocation>
</comment>
<keyword evidence="3" id="KW-1003">Cell membrane</keyword>
<evidence type="ECO:0000256" key="5">
    <source>
        <dbReference type="ARBA" id="ARBA00022692"/>
    </source>
</evidence>
<feature type="transmembrane region" description="Helical" evidence="9">
    <location>
        <begin position="50"/>
        <end position="68"/>
    </location>
</feature>
<organism evidence="11 12">
    <name type="scientific">Lutimaribacter pacificus</name>
    <dbReference type="NCBI Taxonomy" id="391948"/>
    <lineage>
        <taxon>Bacteria</taxon>
        <taxon>Pseudomonadati</taxon>
        <taxon>Pseudomonadota</taxon>
        <taxon>Alphaproteobacteria</taxon>
        <taxon>Rhodobacterales</taxon>
        <taxon>Roseobacteraceae</taxon>
        <taxon>Lutimaribacter</taxon>
    </lineage>
</organism>
<keyword evidence="5 9" id="KW-0812">Transmembrane</keyword>
<accession>A0A1H0HR22</accession>
<reference evidence="11 12" key="1">
    <citation type="submission" date="2016-11" db="EMBL/GenBank/DDBJ databases">
        <authorList>
            <person name="Varghese N."/>
            <person name="Submissions S."/>
        </authorList>
    </citation>
    <scope>NUCLEOTIDE SEQUENCE [LARGE SCALE GENOMIC DNA]</scope>
    <source>
        <strain evidence="11 12">DSM 29620</strain>
    </source>
</reference>
<evidence type="ECO:0000256" key="3">
    <source>
        <dbReference type="ARBA" id="ARBA00022475"/>
    </source>
</evidence>
<comment type="function">
    <text evidence="9">Part of the tripartite ATP-independent periplasmic (TRAP) transport system.</text>
</comment>
<feature type="transmembrane region" description="Helical" evidence="9">
    <location>
        <begin position="7"/>
        <end position="30"/>
    </location>
</feature>
<comment type="subunit">
    <text evidence="9">The complex comprises the extracytoplasmic solute receptor protein and the two transmembrane proteins.</text>
</comment>
<keyword evidence="4 9" id="KW-0997">Cell inner membrane</keyword>
<dbReference type="Proteomes" id="UP000324252">
    <property type="component" value="Unassembled WGS sequence"/>
</dbReference>
<comment type="caution">
    <text evidence="9">Lacks conserved residue(s) required for the propagation of feature annotation.</text>
</comment>
<proteinExistence type="inferred from homology"/>
<evidence type="ECO:0000256" key="9">
    <source>
        <dbReference type="RuleBase" id="RU369079"/>
    </source>
</evidence>
<dbReference type="PANTHER" id="PTHR35011:SF2">
    <property type="entry name" value="2,3-DIKETO-L-GULONATE TRAP TRANSPORTER SMALL PERMEASE PROTEIN YIAM"/>
    <property type="match status" value="1"/>
</dbReference>